<dbReference type="PRINTS" id="PR00412">
    <property type="entry name" value="EPOXHYDRLASE"/>
</dbReference>
<dbReference type="InterPro" id="IPR000639">
    <property type="entry name" value="Epox_hydrolase-like"/>
</dbReference>
<dbReference type="InterPro" id="IPR000073">
    <property type="entry name" value="AB_hydrolase_1"/>
</dbReference>
<dbReference type="Proteomes" id="UP001139648">
    <property type="component" value="Unassembled WGS sequence"/>
</dbReference>
<keyword evidence="1" id="KW-0378">Hydrolase</keyword>
<gene>
    <name evidence="3" type="ORF">HD597_003671</name>
</gene>
<evidence type="ECO:0000256" key="1">
    <source>
        <dbReference type="ARBA" id="ARBA00022801"/>
    </source>
</evidence>
<reference evidence="3" key="1">
    <citation type="submission" date="2022-06" db="EMBL/GenBank/DDBJ databases">
        <title>Sequencing the genomes of 1000 actinobacteria strains.</title>
        <authorList>
            <person name="Klenk H.-P."/>
        </authorList>
    </citation>
    <scope>NUCLEOTIDE SEQUENCE</scope>
    <source>
        <strain evidence="3">DSM 46694</strain>
    </source>
</reference>
<keyword evidence="4" id="KW-1185">Reference proteome</keyword>
<dbReference type="EMBL" id="JAMZEB010000002">
    <property type="protein sequence ID" value="MCP2356651.1"/>
    <property type="molecule type" value="Genomic_DNA"/>
</dbReference>
<evidence type="ECO:0000313" key="3">
    <source>
        <dbReference type="EMBL" id="MCP2356651.1"/>
    </source>
</evidence>
<dbReference type="PANTHER" id="PTHR42977">
    <property type="entry name" value="HYDROLASE-RELATED"/>
    <property type="match status" value="1"/>
</dbReference>
<sequence>MPALPAPLTHHTIDVDGVEIFYREAGPPDAPVFLLPHGYPCSSYEFRNLMPALGDRWRLLAPDLPGFGYSATPEDFSYTFDGYAAFLERFTQVMDLPRYALYLHDYGSQFGFRLALRAPERITALVVQNGDIYEDELGPKYAWLKEFWADPTDEGRARMAQNVSEDGFRSEFVGELPAHLAERVSPDLWKLHWALMDTPERRRNIVGLFEDQATTLGWFPEEQAYLREHQPPTLIVWGPHDGYMPEGSARAYLRDLPDAELHLLDAGHWALETNLAEIVPLVRDFLGRVPSSPCRSASARQCTRR</sequence>
<dbReference type="PRINTS" id="PR00111">
    <property type="entry name" value="ABHYDROLASE"/>
</dbReference>
<dbReference type="AlphaFoldDB" id="A0A9X2K4I3"/>
<evidence type="ECO:0000313" key="4">
    <source>
        <dbReference type="Proteomes" id="UP001139648"/>
    </source>
</evidence>
<dbReference type="InterPro" id="IPR029058">
    <property type="entry name" value="AB_hydrolase_fold"/>
</dbReference>
<dbReference type="SUPFAM" id="SSF53474">
    <property type="entry name" value="alpha/beta-Hydrolases"/>
    <property type="match status" value="1"/>
</dbReference>
<name>A0A9X2K4I3_9ACTN</name>
<organism evidence="3 4">
    <name type="scientific">Nonomuraea thailandensis</name>
    <dbReference type="NCBI Taxonomy" id="1188745"/>
    <lineage>
        <taxon>Bacteria</taxon>
        <taxon>Bacillati</taxon>
        <taxon>Actinomycetota</taxon>
        <taxon>Actinomycetes</taxon>
        <taxon>Streptosporangiales</taxon>
        <taxon>Streptosporangiaceae</taxon>
        <taxon>Nonomuraea</taxon>
    </lineage>
</organism>
<evidence type="ECO:0000259" key="2">
    <source>
        <dbReference type="Pfam" id="PF00561"/>
    </source>
</evidence>
<proteinExistence type="predicted"/>
<dbReference type="PANTHER" id="PTHR42977:SF3">
    <property type="entry name" value="AB HYDROLASE-1 DOMAIN-CONTAINING PROTEIN"/>
    <property type="match status" value="1"/>
</dbReference>
<dbReference type="RefSeq" id="WP_253743699.1">
    <property type="nucleotide sequence ID" value="NZ_BAABKA010000100.1"/>
</dbReference>
<dbReference type="InterPro" id="IPR051340">
    <property type="entry name" value="Haloalkane_dehalogenase"/>
</dbReference>
<protein>
    <submittedName>
        <fullName evidence="3">Pimeloyl-ACP methyl ester carboxylesterase</fullName>
    </submittedName>
</protein>
<dbReference type="Gene3D" id="3.40.50.1820">
    <property type="entry name" value="alpha/beta hydrolase"/>
    <property type="match status" value="1"/>
</dbReference>
<accession>A0A9X2K4I3</accession>
<comment type="caution">
    <text evidence="3">The sequence shown here is derived from an EMBL/GenBank/DDBJ whole genome shotgun (WGS) entry which is preliminary data.</text>
</comment>
<dbReference type="GO" id="GO:0004301">
    <property type="term" value="F:epoxide hydrolase activity"/>
    <property type="evidence" value="ECO:0007669"/>
    <property type="project" value="TreeGrafter"/>
</dbReference>
<dbReference type="Pfam" id="PF00561">
    <property type="entry name" value="Abhydrolase_1"/>
    <property type="match status" value="1"/>
</dbReference>
<feature type="domain" description="AB hydrolase-1" evidence="2">
    <location>
        <begin position="31"/>
        <end position="274"/>
    </location>
</feature>